<dbReference type="InterPro" id="IPR003177">
    <property type="entry name" value="Cytc_oxidase_su7a_met"/>
</dbReference>
<gene>
    <name evidence="2" type="primary">COX7A2L</name>
</gene>
<proteinExistence type="predicted"/>
<reference evidence="2 3" key="1">
    <citation type="submission" date="2022-01" db="EMBL/GenBank/DDBJ databases">
        <title>A chromosome-scale genome assembly of the false clownfish, Amphiprion ocellaris.</title>
        <authorList>
            <person name="Ryu T."/>
        </authorList>
    </citation>
    <scope>NUCLEOTIDE SEQUENCE [LARGE SCALE GENOMIC DNA]</scope>
</reference>
<name>A0AAQ6A064_AMPOC</name>
<dbReference type="Ensembl" id="ENSAOCT00000039292.1">
    <property type="protein sequence ID" value="ENSAOCP00000070689.1"/>
    <property type="gene ID" value="ENSAOCG00000026858.1"/>
</dbReference>
<dbReference type="AlphaFoldDB" id="A0AAQ6A064"/>
<dbReference type="GO" id="GO:0005739">
    <property type="term" value="C:mitochondrion"/>
    <property type="evidence" value="ECO:0007669"/>
    <property type="project" value="GOC"/>
</dbReference>
<dbReference type="Proteomes" id="UP001501940">
    <property type="component" value="Chromosome 18"/>
</dbReference>
<dbReference type="GO" id="GO:0097250">
    <property type="term" value="P:mitochondrial respirasome assembly"/>
    <property type="evidence" value="ECO:0007669"/>
    <property type="project" value="TreeGrafter"/>
</dbReference>
<evidence type="ECO:0000313" key="2">
    <source>
        <dbReference type="Ensembl" id="ENSAOCP00000070689.1"/>
    </source>
</evidence>
<reference evidence="2" key="3">
    <citation type="submission" date="2025-09" db="UniProtKB">
        <authorList>
            <consortium name="Ensembl"/>
        </authorList>
    </citation>
    <scope>IDENTIFICATION</scope>
</reference>
<evidence type="ECO:0000256" key="1">
    <source>
        <dbReference type="SAM" id="MobiDB-lite"/>
    </source>
</evidence>
<reference evidence="2" key="2">
    <citation type="submission" date="2025-08" db="UniProtKB">
        <authorList>
            <consortium name="Ensembl"/>
        </authorList>
    </citation>
    <scope>IDENTIFICATION</scope>
</reference>
<protein>
    <submittedName>
        <fullName evidence="2">Cytochrome c oxidase subunit 7A2 like</fullName>
    </submittedName>
</protein>
<sequence>MNYKFSGFTQKLTGSATPAAHSPQGLKPGLPAESPTMIFATPTKVVSEGAATVEYMGTNKVPDLQKLFQEEVTEIMRKEQERLKLGRTITQINGNCGIDFCDFLIAKTSVQTEGVPARHLNKNNQGKLHIGEKYFFI</sequence>
<feature type="region of interest" description="Disordered" evidence="1">
    <location>
        <begin position="14"/>
        <end position="33"/>
    </location>
</feature>
<dbReference type="GO" id="GO:0006123">
    <property type="term" value="P:mitochondrial electron transport, cytochrome c to oxygen"/>
    <property type="evidence" value="ECO:0007669"/>
    <property type="project" value="InterPro"/>
</dbReference>
<dbReference type="GeneTree" id="ENSGT00940000154815"/>
<dbReference type="GO" id="GO:0002082">
    <property type="term" value="P:regulation of oxidative phosphorylation"/>
    <property type="evidence" value="ECO:0007669"/>
    <property type="project" value="TreeGrafter"/>
</dbReference>
<organism evidence="2 3">
    <name type="scientific">Amphiprion ocellaris</name>
    <name type="common">Clown anemonefish</name>
    <dbReference type="NCBI Taxonomy" id="80972"/>
    <lineage>
        <taxon>Eukaryota</taxon>
        <taxon>Metazoa</taxon>
        <taxon>Chordata</taxon>
        <taxon>Craniata</taxon>
        <taxon>Vertebrata</taxon>
        <taxon>Euteleostomi</taxon>
        <taxon>Actinopterygii</taxon>
        <taxon>Neopterygii</taxon>
        <taxon>Teleostei</taxon>
        <taxon>Neoteleostei</taxon>
        <taxon>Acanthomorphata</taxon>
        <taxon>Ovalentaria</taxon>
        <taxon>Pomacentridae</taxon>
        <taxon>Amphiprion</taxon>
    </lineage>
</organism>
<dbReference type="PANTHER" id="PTHR10510:SF2">
    <property type="entry name" value="CYTOCHROME C OXIDASE SUBUNIT 7A-RELATED PROTEIN, MITOCHONDRIAL"/>
    <property type="match status" value="1"/>
</dbReference>
<keyword evidence="3" id="KW-1185">Reference proteome</keyword>
<dbReference type="PANTHER" id="PTHR10510">
    <property type="entry name" value="CYTOCHROME C OXIDASE POLYPEPTIDE 7A"/>
    <property type="match status" value="1"/>
</dbReference>
<accession>A0AAQ6A064</accession>
<evidence type="ECO:0000313" key="3">
    <source>
        <dbReference type="Proteomes" id="UP001501940"/>
    </source>
</evidence>